<accession>A0ABV7QFM3</accession>
<gene>
    <name evidence="1" type="ORF">ACFORO_12680</name>
</gene>
<dbReference type="EMBL" id="JBHRWI010000016">
    <property type="protein sequence ID" value="MFC3511024.1"/>
    <property type="molecule type" value="Genomic_DNA"/>
</dbReference>
<evidence type="ECO:0000313" key="1">
    <source>
        <dbReference type="EMBL" id="MFC3511024.1"/>
    </source>
</evidence>
<keyword evidence="2" id="KW-1185">Reference proteome</keyword>
<evidence type="ECO:0000313" key="2">
    <source>
        <dbReference type="Proteomes" id="UP001595764"/>
    </source>
</evidence>
<organism evidence="1 2">
    <name type="scientific">Amycolatopsis halotolerans</name>
    <dbReference type="NCBI Taxonomy" id="330083"/>
    <lineage>
        <taxon>Bacteria</taxon>
        <taxon>Bacillati</taxon>
        <taxon>Actinomycetota</taxon>
        <taxon>Actinomycetes</taxon>
        <taxon>Pseudonocardiales</taxon>
        <taxon>Pseudonocardiaceae</taxon>
        <taxon>Amycolatopsis</taxon>
    </lineage>
</organism>
<comment type="caution">
    <text evidence="1">The sequence shown here is derived from an EMBL/GenBank/DDBJ whole genome shotgun (WGS) entry which is preliminary data.</text>
</comment>
<dbReference type="RefSeq" id="WP_377869944.1">
    <property type="nucleotide sequence ID" value="NZ_JBHMAY010000017.1"/>
</dbReference>
<sequence>MGVLCGELPAEAVAAVTRAVGPARTSDLVPRVHSDPTAVHRRTVHRYWRRELDNPSSQWLIPWCSGDSPYPERHARGEIGQTGFADAEWCPGCTGLVTR</sequence>
<reference evidence="2" key="1">
    <citation type="journal article" date="2019" name="Int. J. Syst. Evol. Microbiol.">
        <title>The Global Catalogue of Microorganisms (GCM) 10K type strain sequencing project: providing services to taxonomists for standard genome sequencing and annotation.</title>
        <authorList>
            <consortium name="The Broad Institute Genomics Platform"/>
            <consortium name="The Broad Institute Genome Sequencing Center for Infectious Disease"/>
            <person name="Wu L."/>
            <person name="Ma J."/>
        </authorList>
    </citation>
    <scope>NUCLEOTIDE SEQUENCE [LARGE SCALE GENOMIC DNA]</scope>
    <source>
        <strain evidence="2">CGMCC 4.7682</strain>
    </source>
</reference>
<dbReference type="Proteomes" id="UP001595764">
    <property type="component" value="Unassembled WGS sequence"/>
</dbReference>
<name>A0ABV7QFM3_9PSEU</name>
<proteinExistence type="predicted"/>
<protein>
    <submittedName>
        <fullName evidence="1">Uncharacterized protein</fullName>
    </submittedName>
</protein>